<keyword evidence="1" id="KW-1133">Transmembrane helix</keyword>
<gene>
    <name evidence="2" type="ORF">LCGC14_1380440</name>
</gene>
<feature type="non-terminal residue" evidence="2">
    <location>
        <position position="47"/>
    </location>
</feature>
<feature type="transmembrane region" description="Helical" evidence="1">
    <location>
        <begin position="12"/>
        <end position="34"/>
    </location>
</feature>
<reference evidence="2" key="1">
    <citation type="journal article" date="2015" name="Nature">
        <title>Complex archaea that bridge the gap between prokaryotes and eukaryotes.</title>
        <authorList>
            <person name="Spang A."/>
            <person name="Saw J.H."/>
            <person name="Jorgensen S.L."/>
            <person name="Zaremba-Niedzwiedzka K."/>
            <person name="Martijn J."/>
            <person name="Lind A.E."/>
            <person name="van Eijk R."/>
            <person name="Schleper C."/>
            <person name="Guy L."/>
            <person name="Ettema T.J."/>
        </authorList>
    </citation>
    <scope>NUCLEOTIDE SEQUENCE</scope>
</reference>
<dbReference type="Pfam" id="PF11003">
    <property type="entry name" value="DUF2842"/>
    <property type="match status" value="1"/>
</dbReference>
<name>A0A0F9N4J3_9ZZZZ</name>
<evidence type="ECO:0000256" key="1">
    <source>
        <dbReference type="SAM" id="Phobius"/>
    </source>
</evidence>
<accession>A0A0F9N4J3</accession>
<comment type="caution">
    <text evidence="2">The sequence shown here is derived from an EMBL/GenBank/DDBJ whole genome shotgun (WGS) entry which is preliminary data.</text>
</comment>
<dbReference type="AlphaFoldDB" id="A0A0F9N4J3"/>
<dbReference type="EMBL" id="LAZR01008813">
    <property type="protein sequence ID" value="KKM76412.1"/>
    <property type="molecule type" value="Genomic_DNA"/>
</dbReference>
<sequence length="47" mass="5385">MTLGYKARRRWALIILLVGLPLYIIAAVWVIGLFDRPSVLVEILVYV</sequence>
<protein>
    <submittedName>
        <fullName evidence="2">Uncharacterized protein</fullName>
    </submittedName>
</protein>
<proteinExistence type="predicted"/>
<dbReference type="InterPro" id="IPR021265">
    <property type="entry name" value="DUF2842"/>
</dbReference>
<evidence type="ECO:0000313" key="2">
    <source>
        <dbReference type="EMBL" id="KKM76412.1"/>
    </source>
</evidence>
<organism evidence="2">
    <name type="scientific">marine sediment metagenome</name>
    <dbReference type="NCBI Taxonomy" id="412755"/>
    <lineage>
        <taxon>unclassified sequences</taxon>
        <taxon>metagenomes</taxon>
        <taxon>ecological metagenomes</taxon>
    </lineage>
</organism>
<keyword evidence="1" id="KW-0472">Membrane</keyword>
<keyword evidence="1" id="KW-0812">Transmembrane</keyword>